<dbReference type="GO" id="GO:0016787">
    <property type="term" value="F:hydrolase activity"/>
    <property type="evidence" value="ECO:0007669"/>
    <property type="project" value="UniProtKB-UniRule"/>
</dbReference>
<protein>
    <recommendedName>
        <fullName evidence="7">UvrD-like helicase ATP-binding domain-containing protein</fullName>
    </recommendedName>
</protein>
<feature type="compositionally biased region" description="Basic residues" evidence="6">
    <location>
        <begin position="189"/>
        <end position="202"/>
    </location>
</feature>
<name>A0A2G8S844_9APHY</name>
<evidence type="ECO:0000256" key="2">
    <source>
        <dbReference type="ARBA" id="ARBA00022801"/>
    </source>
</evidence>
<feature type="domain" description="UvrD-like helicase ATP-binding" evidence="7">
    <location>
        <begin position="523"/>
        <end position="914"/>
    </location>
</feature>
<dbReference type="Proteomes" id="UP000230002">
    <property type="component" value="Unassembled WGS sequence"/>
</dbReference>
<dbReference type="InterPro" id="IPR011990">
    <property type="entry name" value="TPR-like_helical_dom_sf"/>
</dbReference>
<keyword evidence="4 5" id="KW-0067">ATP-binding</keyword>
<dbReference type="Pfam" id="PF00580">
    <property type="entry name" value="UvrD-helicase"/>
    <property type="match status" value="1"/>
</dbReference>
<keyword evidence="1 5" id="KW-0547">Nucleotide-binding</keyword>
<dbReference type="STRING" id="1077348.A0A2G8S844"/>
<evidence type="ECO:0000313" key="9">
    <source>
        <dbReference type="Proteomes" id="UP000230002"/>
    </source>
</evidence>
<evidence type="ECO:0000256" key="6">
    <source>
        <dbReference type="SAM" id="MobiDB-lite"/>
    </source>
</evidence>
<dbReference type="InterPro" id="IPR014017">
    <property type="entry name" value="DNA_helicase_UvrD-like_C"/>
</dbReference>
<dbReference type="InterPro" id="IPR014016">
    <property type="entry name" value="UvrD-like_ATP-bd"/>
</dbReference>
<dbReference type="PANTHER" id="PTHR21529:SF4">
    <property type="entry name" value="TPR AND ANKYRIN REPEAT-CONTAINING PROTEIN 1"/>
    <property type="match status" value="1"/>
</dbReference>
<evidence type="ECO:0000313" key="8">
    <source>
        <dbReference type="EMBL" id="PIL29950.1"/>
    </source>
</evidence>
<sequence length="2219" mass="251456">MFDLPSPTNPPTMGGHSTSVVDAIPALFDRQLLEDEGAVKAMLSSLEHHLADDANDLGDSLTLLAQAGLHILQFVLSAVNDDLFRSLSASILDRFPKTPQAFTSSLAAKLLTQLPLFYLFLPTTAAAEVPIASITLCRQQTEAAIPALEALSKLRFDAATEVDNELEGGAEQEEFSEFADFEFAVKRKGQKSNKRKHAKRGQRGPGAASSVDTKAIINYGVAVPRTRAEAKAVCESILASQRDVLQTYLGYLRLPSVALAVRTAFLPPPPESDSTPVVLDGAAPESHADQDGVDADAVPAAYPLVQPMKAALYFDSAEGFGEWRILISTRADQNLRQARRRDAKLFQIFVKKIKELSNGHFSDDNQKRLTGLDVEIPIYEAKMTGDTRLVYQVDCVPEFESDVERQVLKIFGIYTHAQLDRRFWDCMGRQLERKGMEYKKRCTFRNPPVNPGDNVFMPASWPPPAETPAYEPAAAIADMRKEDYEELHSLLVLEKFVTFSQALLNSIIADKDVAHVFEITQVLQAFSPQEKRIIEHGSSCYVLGGYRIGRSGTGKTTTMLFKMLGIERAWETHRATMPKPRQLFVTQSRVLAEKVEEYFAKLLESLASAGRSLAELKDLAERQRHREEQGLVDRDEEIYWRGDLPKRYGALQEEHFPMFLTYDHICRLLESEFRHMEQDLQTKEAVSRAIRDALELQEPNARSTPLSNDYMQQRRTNCVSYGTFLEEYWSHFPQALTKGLDPTLVFGEFMGVIKGSELALERPEGHLTKEAYGGLSHRTQGTFANQRETVYKLFEAYVKRKKARGDYDAADRTHSLVNALRSNGVPGEEMDFIYVDEAQDNLLIDALVLRTLCRNPHGMFWAGDTAQTISVGSAFRFNDLKAFLYRVEEANAGTNTERRTQPESFHLAVNYRSHAGIVDCAHSVIELISQFWPHAIDALAPEQGLIHGLKPVFFSGWDQNTVRYEQFLFGESGSHIEFGAEQCILVRDDAARDKLRSQVGDIGLIMTLYESKGLEFNDVLLYNFFEDSTVDLSQWRVVLNALPQDRRAANPAPRFDDARHSGLKFLYVAITRARKNLWIADGSEKGESMRIVWTDKDQIQNCTPGTDVPRLAMSSTAEDWAKTAQTLFNNRRYMQAMHCYERAGKPREKAVAHAYYLREVARTTPVSRGDTSTQAIAFVTAAEAFISSAKAAVTEQKAYYRIAAQCYVDSGDDYKAAQAYTLATEYTLAAQHYRKAGKFEEAVEVIKQHKGRMQADVVNKIVDVSRLYFLRDKQIKKAMELFNNEDEALEYMDDFGLDMARAQFLEEVGRFSEAADVHISEGNMLEAIRVLSLDTDNETSLERAMACLLDGLWRNLSCGVPINEETLKPSGTIGRLLRLANSLTITSASSQALRDEILMFRLIARRDMQQLLGLGEGFTRQGRYAAVFLCLDRVFSVPLKLQAATLPEIVGKLKTFYSYVRMLQKLWALSNPCDDPSVRRIFALEPSTEDHFLLPKTSLLASQLNDRLTPSVRDTDQGFLVPRWELEKIFKHVVKVRLLKRVNEENEMLHTLRPLYPCLSYTVHRQCNRVDCPWSHIDTQHYKVADYNTRVRVHILQILVYQTLYAVENPHEYARQQRQWLRKLYEAVYPPFYKLGSVQSLSPELIPEFKPGSQVIKAWVRERLYGLDPYHPLPNVFLTNFAQASCLALQFDHDEAAEYLRRIPSVVKYRPRVLLWDDGKSYVVNYLLDCLQDGDEHALNKGVLFMNHILQKKVPIDIGVLCNLMDHLCGALIMASRIRTTGTLHDVTLPKSWVSRLSPGIEALRKRDTQLVKMYKAQIIQLLEPIYTGQDLGHLLFEGRDLSSHGHRNRDMFFARICRNLCLWGYNYRIFEVRNDIFRAISSVRRPNRTFSSLIEGYVNAKSWDHLARVVRHSVADSTLDEMIQLHFGPKSGDKRSLFNVRRVVYNRLEDIPWLLKTDGSTSAPTGLRAEAPAFVPAGAPSNAPQPEEEDEPHAADDGEVEAVEHPVDVEDVAQAINADYTPNAPTGPTAEEIAAAATIAEAYQRYRRLKSVDRKSSEETRRRVFTTFSAQAAKMDWPHRYYQMLFLGPIPHLYIVVESMKDHLHNARSVAKRRLNMVAHLELENMQSSLTQMNQSFKEALKLHQTLGPTSDLHKTRDLEKLKACAREAEALMRSLPTAKTLDWEKDMKIALRGIVEVRKAPVKQPKPELNVEDLEDC</sequence>
<comment type="caution">
    <text evidence="8">The sequence shown here is derived from an EMBL/GenBank/DDBJ whole genome shotgun (WGS) entry which is preliminary data.</text>
</comment>
<dbReference type="SUPFAM" id="SSF52540">
    <property type="entry name" value="P-loop containing nucleoside triphosphate hydrolases"/>
    <property type="match status" value="1"/>
</dbReference>
<comment type="caution">
    <text evidence="5">Lacks conserved residue(s) required for the propagation of feature annotation.</text>
</comment>
<dbReference type="Gene3D" id="1.25.40.10">
    <property type="entry name" value="Tetratricopeptide repeat domain"/>
    <property type="match status" value="1"/>
</dbReference>
<evidence type="ECO:0000256" key="5">
    <source>
        <dbReference type="PROSITE-ProRule" id="PRU00560"/>
    </source>
</evidence>
<gene>
    <name evidence="8" type="ORF">GSI_07861</name>
</gene>
<dbReference type="OrthoDB" id="3156807at2759"/>
<proteinExistence type="predicted"/>
<keyword evidence="3 5" id="KW-0347">Helicase</keyword>
<dbReference type="InterPro" id="IPR027417">
    <property type="entry name" value="P-loop_NTPase"/>
</dbReference>
<keyword evidence="2 5" id="KW-0378">Hydrolase</keyword>
<reference evidence="8 9" key="1">
    <citation type="journal article" date="2015" name="Sci. Rep.">
        <title>Chromosome-level genome map provides insights into diverse defense mechanisms in the medicinal fungus Ganoderma sinense.</title>
        <authorList>
            <person name="Zhu Y."/>
            <person name="Xu J."/>
            <person name="Sun C."/>
            <person name="Zhou S."/>
            <person name="Xu H."/>
            <person name="Nelson D.R."/>
            <person name="Qian J."/>
            <person name="Song J."/>
            <person name="Luo H."/>
            <person name="Xiang L."/>
            <person name="Li Y."/>
            <person name="Xu Z."/>
            <person name="Ji A."/>
            <person name="Wang L."/>
            <person name="Lu S."/>
            <person name="Hayward A."/>
            <person name="Sun W."/>
            <person name="Li X."/>
            <person name="Schwartz D.C."/>
            <person name="Wang Y."/>
            <person name="Chen S."/>
        </authorList>
    </citation>
    <scope>NUCLEOTIDE SEQUENCE [LARGE SCALE GENOMIC DNA]</scope>
    <source>
        <strain evidence="8 9">ZZ0214-1</strain>
    </source>
</reference>
<accession>A0A2G8S844</accession>
<dbReference type="InterPro" id="IPR039904">
    <property type="entry name" value="TRANK1"/>
</dbReference>
<dbReference type="Gene3D" id="3.40.50.300">
    <property type="entry name" value="P-loop containing nucleotide triphosphate hydrolases"/>
    <property type="match status" value="2"/>
</dbReference>
<dbReference type="EMBL" id="AYKW01000017">
    <property type="protein sequence ID" value="PIL29950.1"/>
    <property type="molecule type" value="Genomic_DNA"/>
</dbReference>
<evidence type="ECO:0000256" key="4">
    <source>
        <dbReference type="ARBA" id="ARBA00022840"/>
    </source>
</evidence>
<keyword evidence="9" id="KW-1185">Reference proteome</keyword>
<dbReference type="GO" id="GO:0004386">
    <property type="term" value="F:helicase activity"/>
    <property type="evidence" value="ECO:0007669"/>
    <property type="project" value="UniProtKB-UniRule"/>
</dbReference>
<dbReference type="PROSITE" id="PS51198">
    <property type="entry name" value="UVRD_HELICASE_ATP_BIND"/>
    <property type="match status" value="1"/>
</dbReference>
<dbReference type="PANTHER" id="PTHR21529">
    <property type="entry name" value="MAMMARY TURMOR VIRUS RECEPTOR HOMOLOG 1, 2 MTVR1, 2"/>
    <property type="match status" value="1"/>
</dbReference>
<dbReference type="Pfam" id="PF13361">
    <property type="entry name" value="UvrD_C"/>
    <property type="match status" value="1"/>
</dbReference>
<organism evidence="8 9">
    <name type="scientific">Ganoderma sinense ZZ0214-1</name>
    <dbReference type="NCBI Taxonomy" id="1077348"/>
    <lineage>
        <taxon>Eukaryota</taxon>
        <taxon>Fungi</taxon>
        <taxon>Dikarya</taxon>
        <taxon>Basidiomycota</taxon>
        <taxon>Agaricomycotina</taxon>
        <taxon>Agaricomycetes</taxon>
        <taxon>Polyporales</taxon>
        <taxon>Polyporaceae</taxon>
        <taxon>Ganoderma</taxon>
    </lineage>
</organism>
<dbReference type="GO" id="GO:0005524">
    <property type="term" value="F:ATP binding"/>
    <property type="evidence" value="ECO:0007669"/>
    <property type="project" value="UniProtKB-UniRule"/>
</dbReference>
<evidence type="ECO:0000256" key="3">
    <source>
        <dbReference type="ARBA" id="ARBA00022806"/>
    </source>
</evidence>
<feature type="region of interest" description="Disordered" evidence="6">
    <location>
        <begin position="1975"/>
        <end position="1998"/>
    </location>
</feature>
<evidence type="ECO:0000259" key="7">
    <source>
        <dbReference type="PROSITE" id="PS51198"/>
    </source>
</evidence>
<dbReference type="SUPFAM" id="SSF48452">
    <property type="entry name" value="TPR-like"/>
    <property type="match status" value="1"/>
</dbReference>
<evidence type="ECO:0000256" key="1">
    <source>
        <dbReference type="ARBA" id="ARBA00022741"/>
    </source>
</evidence>
<feature type="region of interest" description="Disordered" evidence="6">
    <location>
        <begin position="189"/>
        <end position="209"/>
    </location>
</feature>